<evidence type="ECO:0000256" key="1">
    <source>
        <dbReference type="SAM" id="MobiDB-lite"/>
    </source>
</evidence>
<gene>
    <name evidence="3" type="ORF">GIL414_LOCUS40860</name>
    <name evidence="2" type="ORF">OVN521_LOCUS22051</name>
</gene>
<evidence type="ECO:0000313" key="2">
    <source>
        <dbReference type="EMBL" id="CAF4122406.1"/>
    </source>
</evidence>
<dbReference type="EMBL" id="CAJOBJ010114302">
    <property type="protein sequence ID" value="CAF4646359.1"/>
    <property type="molecule type" value="Genomic_DNA"/>
</dbReference>
<evidence type="ECO:0000313" key="4">
    <source>
        <dbReference type="Proteomes" id="UP000663866"/>
    </source>
</evidence>
<organism evidence="2 4">
    <name type="scientific">Rotaria magnacalcarata</name>
    <dbReference type="NCBI Taxonomy" id="392030"/>
    <lineage>
        <taxon>Eukaryota</taxon>
        <taxon>Metazoa</taxon>
        <taxon>Spiralia</taxon>
        <taxon>Gnathifera</taxon>
        <taxon>Rotifera</taxon>
        <taxon>Eurotatoria</taxon>
        <taxon>Bdelloidea</taxon>
        <taxon>Philodinida</taxon>
        <taxon>Philodinidae</taxon>
        <taxon>Rotaria</taxon>
    </lineage>
</organism>
<comment type="caution">
    <text evidence="2">The sequence shown here is derived from an EMBL/GenBank/DDBJ whole genome shotgun (WGS) entry which is preliminary data.</text>
</comment>
<reference evidence="2" key="1">
    <citation type="submission" date="2021-02" db="EMBL/GenBank/DDBJ databases">
        <authorList>
            <person name="Nowell W R."/>
        </authorList>
    </citation>
    <scope>NUCLEOTIDE SEQUENCE</scope>
</reference>
<evidence type="ECO:0000313" key="3">
    <source>
        <dbReference type="EMBL" id="CAF4646359.1"/>
    </source>
</evidence>
<dbReference type="Proteomes" id="UP000663866">
    <property type="component" value="Unassembled WGS sequence"/>
</dbReference>
<dbReference type="EMBL" id="CAJOBG010004699">
    <property type="protein sequence ID" value="CAF4122406.1"/>
    <property type="molecule type" value="Genomic_DNA"/>
</dbReference>
<protein>
    <submittedName>
        <fullName evidence="2">Uncharacterized protein</fullName>
    </submittedName>
</protein>
<dbReference type="AlphaFoldDB" id="A0A819WFV3"/>
<dbReference type="Proteomes" id="UP000681720">
    <property type="component" value="Unassembled WGS sequence"/>
</dbReference>
<accession>A0A819WFV3</accession>
<name>A0A819WFV3_9BILA</name>
<feature type="region of interest" description="Disordered" evidence="1">
    <location>
        <begin position="1"/>
        <end position="41"/>
    </location>
</feature>
<keyword evidence="4" id="KW-1185">Reference proteome</keyword>
<sequence length="142" mass="15584">MTPPIVDSRDEAIEKPLAQTTTTPGLPRKSKPKSESLGKRKTKCLSCIAANLRIRIGLLLISGKYQRKNNPPSQAETHITDAFASTVKSNRKKSLLRAYLAGSVPASITANEDSSSSSLEIKMSRKRKVVLFSDDKEEVEEV</sequence>
<proteinExistence type="predicted"/>